<reference evidence="3" key="1">
    <citation type="submission" date="2022-07" db="EMBL/GenBank/DDBJ databases">
        <authorList>
            <person name="Criscuolo A."/>
        </authorList>
    </citation>
    <scope>NUCLEOTIDE SEQUENCE</scope>
    <source>
        <strain evidence="3">CIP103197</strain>
    </source>
</reference>
<feature type="domain" description="DUF4124" evidence="2">
    <location>
        <begin position="14"/>
        <end position="58"/>
    </location>
</feature>
<comment type="caution">
    <text evidence="3">The sequence shown here is derived from an EMBL/GenBank/DDBJ whole genome shotgun (WGS) entry which is preliminary data.</text>
</comment>
<protein>
    <recommendedName>
        <fullName evidence="2">DUF4124 domain-containing protein</fullName>
    </recommendedName>
</protein>
<name>A0A9W4R0W4_PSEHA</name>
<dbReference type="Pfam" id="PF13511">
    <property type="entry name" value="DUF4124"/>
    <property type="match status" value="1"/>
</dbReference>
<evidence type="ECO:0000313" key="4">
    <source>
        <dbReference type="Proteomes" id="UP001152447"/>
    </source>
</evidence>
<evidence type="ECO:0000259" key="2">
    <source>
        <dbReference type="Pfam" id="PF13511"/>
    </source>
</evidence>
<dbReference type="RefSeq" id="WP_013464686.1">
    <property type="nucleotide sequence ID" value="NZ_CAMAPB010000042.1"/>
</dbReference>
<keyword evidence="4" id="KW-1185">Reference proteome</keyword>
<evidence type="ECO:0000313" key="3">
    <source>
        <dbReference type="EMBL" id="CAH9062351.1"/>
    </source>
</evidence>
<dbReference type="EMBL" id="CAMAPB010000042">
    <property type="protein sequence ID" value="CAH9062351.1"/>
    <property type="molecule type" value="Genomic_DNA"/>
</dbReference>
<dbReference type="InterPro" id="IPR025392">
    <property type="entry name" value="DUF4124"/>
</dbReference>
<sequence>MFSVINLIITVCILCFSSLALAQTTYFKCVTPKGTTFSQFPCSDNATSHTITATEPKQTGKEINYTKQLNELERDTIISNLEAELRSNQHKLAILLREKDRADFKQQQRLNHILSADDKKRISKDIRNTQKKLDKQYKKDKALIEKRIKKLQKKIDAYQP</sequence>
<dbReference type="AlphaFoldDB" id="A0A9W4R0W4"/>
<dbReference type="Proteomes" id="UP001152447">
    <property type="component" value="Unassembled WGS sequence"/>
</dbReference>
<gene>
    <name evidence="3" type="ORF">PSEHALCIP103_02685</name>
</gene>
<dbReference type="GeneID" id="99693409"/>
<evidence type="ECO:0000256" key="1">
    <source>
        <dbReference type="SAM" id="SignalP"/>
    </source>
</evidence>
<proteinExistence type="predicted"/>
<feature type="chain" id="PRO_5040834673" description="DUF4124 domain-containing protein" evidence="1">
    <location>
        <begin position="23"/>
        <end position="160"/>
    </location>
</feature>
<organism evidence="3 4">
    <name type="scientific">Pseudoalteromonas haloplanktis</name>
    <name type="common">Alteromonas haloplanktis</name>
    <dbReference type="NCBI Taxonomy" id="228"/>
    <lineage>
        <taxon>Bacteria</taxon>
        <taxon>Pseudomonadati</taxon>
        <taxon>Pseudomonadota</taxon>
        <taxon>Gammaproteobacteria</taxon>
        <taxon>Alteromonadales</taxon>
        <taxon>Pseudoalteromonadaceae</taxon>
        <taxon>Pseudoalteromonas</taxon>
    </lineage>
</organism>
<keyword evidence="1" id="KW-0732">Signal</keyword>
<accession>A0A9W4R0W4</accession>
<feature type="signal peptide" evidence="1">
    <location>
        <begin position="1"/>
        <end position="22"/>
    </location>
</feature>